<keyword evidence="3" id="KW-1185">Reference proteome</keyword>
<evidence type="ECO:0000313" key="2">
    <source>
        <dbReference type="EMBL" id="MFB9326849.1"/>
    </source>
</evidence>
<dbReference type="EMBL" id="JBHMDO010000022">
    <property type="protein sequence ID" value="MFB9326849.1"/>
    <property type="molecule type" value="Genomic_DNA"/>
</dbReference>
<keyword evidence="1" id="KW-0812">Transmembrane</keyword>
<dbReference type="InterPro" id="IPR058247">
    <property type="entry name" value="DUF1453"/>
</dbReference>
<dbReference type="Pfam" id="PF07301">
    <property type="entry name" value="DUF1453"/>
    <property type="match status" value="1"/>
</dbReference>
<protein>
    <submittedName>
        <fullName evidence="2">CcdC family protein</fullName>
    </submittedName>
</protein>
<sequence length="165" mass="18692">MNFNFNLAQLQFSHMASILMSLLVGGGIIAMRLRASNRPVSLRKIIIPPLAMSTGFLMFVVPDTRIPWLWALYAFAAGAILFAYPLIRTSKLERRGGEIVLKRSKTFIVILLALFIVRLLLHDVLEQYVSIPQTAGLFFILAFGMILVWRLAMLRIFLKLEQGRA</sequence>
<keyword evidence="1" id="KW-0472">Membrane</keyword>
<proteinExistence type="predicted"/>
<evidence type="ECO:0000313" key="3">
    <source>
        <dbReference type="Proteomes" id="UP001589747"/>
    </source>
</evidence>
<dbReference type="RefSeq" id="WP_377494520.1">
    <property type="nucleotide sequence ID" value="NZ_JBHMDO010000022.1"/>
</dbReference>
<feature type="transmembrane region" description="Helical" evidence="1">
    <location>
        <begin position="137"/>
        <end position="158"/>
    </location>
</feature>
<keyword evidence="1" id="KW-1133">Transmembrane helix</keyword>
<feature type="transmembrane region" description="Helical" evidence="1">
    <location>
        <begin position="68"/>
        <end position="87"/>
    </location>
</feature>
<organism evidence="2 3">
    <name type="scientific">Paenibacillus aurantiacus</name>
    <dbReference type="NCBI Taxonomy" id="1936118"/>
    <lineage>
        <taxon>Bacteria</taxon>
        <taxon>Bacillati</taxon>
        <taxon>Bacillota</taxon>
        <taxon>Bacilli</taxon>
        <taxon>Bacillales</taxon>
        <taxon>Paenibacillaceae</taxon>
        <taxon>Paenibacillus</taxon>
    </lineage>
</organism>
<name>A0ABV5KNP1_9BACL</name>
<dbReference type="PANTHER" id="PTHR39164:SF1">
    <property type="entry name" value="PROTEIN CCDC"/>
    <property type="match status" value="1"/>
</dbReference>
<reference evidence="2 3" key="1">
    <citation type="submission" date="2024-09" db="EMBL/GenBank/DDBJ databases">
        <authorList>
            <person name="Sun Q."/>
            <person name="Mori K."/>
        </authorList>
    </citation>
    <scope>NUCLEOTIDE SEQUENCE [LARGE SCALE GENOMIC DNA]</scope>
    <source>
        <strain evidence="2 3">TISTR 2452</strain>
    </source>
</reference>
<gene>
    <name evidence="2" type="ORF">ACFFSY_13060</name>
</gene>
<comment type="caution">
    <text evidence="2">The sequence shown here is derived from an EMBL/GenBank/DDBJ whole genome shotgun (WGS) entry which is preliminary data.</text>
</comment>
<feature type="transmembrane region" description="Helical" evidence="1">
    <location>
        <begin position="107"/>
        <end position="125"/>
    </location>
</feature>
<dbReference type="InterPro" id="IPR031306">
    <property type="entry name" value="CcdC"/>
</dbReference>
<feature type="transmembrane region" description="Helical" evidence="1">
    <location>
        <begin position="12"/>
        <end position="33"/>
    </location>
</feature>
<evidence type="ECO:0000256" key="1">
    <source>
        <dbReference type="SAM" id="Phobius"/>
    </source>
</evidence>
<accession>A0ABV5KNP1</accession>
<dbReference type="Proteomes" id="UP001589747">
    <property type="component" value="Unassembled WGS sequence"/>
</dbReference>
<dbReference type="PANTHER" id="PTHR39164">
    <property type="entry name" value="PROTEIN CCDC"/>
    <property type="match status" value="1"/>
</dbReference>
<dbReference type="PIRSF" id="PIRSF021441">
    <property type="entry name" value="DUF1453"/>
    <property type="match status" value="1"/>
</dbReference>
<feature type="transmembrane region" description="Helical" evidence="1">
    <location>
        <begin position="45"/>
        <end position="62"/>
    </location>
</feature>